<evidence type="ECO:0000256" key="4">
    <source>
        <dbReference type="ARBA" id="ARBA00023125"/>
    </source>
</evidence>
<keyword evidence="2 5" id="KW-0863">Zinc-finger</keyword>
<evidence type="ECO:0000259" key="6">
    <source>
        <dbReference type="PROSITE" id="PS50950"/>
    </source>
</evidence>
<dbReference type="InterPro" id="IPR006612">
    <property type="entry name" value="THAP_Znf"/>
</dbReference>
<feature type="domain" description="THAP-type" evidence="6">
    <location>
        <begin position="1"/>
        <end position="78"/>
    </location>
</feature>
<dbReference type="AlphaFoldDB" id="A0A3Q3CMQ6"/>
<dbReference type="GO" id="GO:0003677">
    <property type="term" value="F:DNA binding"/>
    <property type="evidence" value="ECO:0007669"/>
    <property type="project" value="UniProtKB-UniRule"/>
</dbReference>
<dbReference type="Ensembl" id="ENSHBUT00000004056.1">
    <property type="protein sequence ID" value="ENSHBUP00000026177.1"/>
    <property type="gene ID" value="ENSHBUG00000008664.1"/>
</dbReference>
<sequence length="88" mass="9887">STRSLWSIKMPSFNKGTDVSLHSFPHEKTRRKQWEDACGRVQLPKDPRLCSSHFSASESYSSRVVGSVAEEDFSPHSFDQKVASASLE</sequence>
<dbReference type="Proteomes" id="UP000264840">
    <property type="component" value="Unplaced"/>
</dbReference>
<keyword evidence="3" id="KW-0862">Zinc</keyword>
<dbReference type="GO" id="GO:0008270">
    <property type="term" value="F:zinc ion binding"/>
    <property type="evidence" value="ECO:0007669"/>
    <property type="project" value="UniProtKB-KW"/>
</dbReference>
<keyword evidence="1" id="KW-0479">Metal-binding</keyword>
<dbReference type="SUPFAM" id="SSF57716">
    <property type="entry name" value="Glucocorticoid receptor-like (DNA-binding domain)"/>
    <property type="match status" value="1"/>
</dbReference>
<dbReference type="Pfam" id="PF05485">
    <property type="entry name" value="THAP"/>
    <property type="match status" value="1"/>
</dbReference>
<accession>A0A3Q3CMQ6</accession>
<proteinExistence type="predicted"/>
<evidence type="ECO:0000313" key="8">
    <source>
        <dbReference type="Proteomes" id="UP000264840"/>
    </source>
</evidence>
<name>A0A3Q3CMQ6_HAPBU</name>
<evidence type="ECO:0000256" key="1">
    <source>
        <dbReference type="ARBA" id="ARBA00022723"/>
    </source>
</evidence>
<protein>
    <recommendedName>
        <fullName evidence="6">THAP-type domain-containing protein</fullName>
    </recommendedName>
</protein>
<organism evidence="7 8">
    <name type="scientific">Haplochromis burtoni</name>
    <name type="common">Burton's mouthbrooder</name>
    <name type="synonym">Chromis burtoni</name>
    <dbReference type="NCBI Taxonomy" id="8153"/>
    <lineage>
        <taxon>Eukaryota</taxon>
        <taxon>Metazoa</taxon>
        <taxon>Chordata</taxon>
        <taxon>Craniata</taxon>
        <taxon>Vertebrata</taxon>
        <taxon>Euteleostomi</taxon>
        <taxon>Actinopterygii</taxon>
        <taxon>Neopterygii</taxon>
        <taxon>Teleostei</taxon>
        <taxon>Neoteleostei</taxon>
        <taxon>Acanthomorphata</taxon>
        <taxon>Ovalentaria</taxon>
        <taxon>Cichlomorphae</taxon>
        <taxon>Cichliformes</taxon>
        <taxon>Cichlidae</taxon>
        <taxon>African cichlids</taxon>
        <taxon>Pseudocrenilabrinae</taxon>
        <taxon>Haplochromini</taxon>
        <taxon>Haplochromis</taxon>
    </lineage>
</organism>
<dbReference type="GeneTree" id="ENSGT00940000177236"/>
<dbReference type="Gene3D" id="6.20.210.20">
    <property type="entry name" value="THAP domain"/>
    <property type="match status" value="1"/>
</dbReference>
<keyword evidence="4 5" id="KW-0238">DNA-binding</keyword>
<dbReference type="PROSITE" id="PS50950">
    <property type="entry name" value="ZF_THAP"/>
    <property type="match status" value="1"/>
</dbReference>
<reference evidence="7" key="1">
    <citation type="submission" date="2025-08" db="UniProtKB">
        <authorList>
            <consortium name="Ensembl"/>
        </authorList>
    </citation>
    <scope>IDENTIFICATION</scope>
</reference>
<evidence type="ECO:0000256" key="5">
    <source>
        <dbReference type="PROSITE-ProRule" id="PRU00309"/>
    </source>
</evidence>
<keyword evidence="8" id="KW-1185">Reference proteome</keyword>
<dbReference type="InterPro" id="IPR038441">
    <property type="entry name" value="THAP_Znf_sf"/>
</dbReference>
<reference evidence="7" key="2">
    <citation type="submission" date="2025-09" db="UniProtKB">
        <authorList>
            <consortium name="Ensembl"/>
        </authorList>
    </citation>
    <scope>IDENTIFICATION</scope>
</reference>
<evidence type="ECO:0000256" key="3">
    <source>
        <dbReference type="ARBA" id="ARBA00022833"/>
    </source>
</evidence>
<evidence type="ECO:0000313" key="7">
    <source>
        <dbReference type="Ensembl" id="ENSHBUP00000026177.1"/>
    </source>
</evidence>
<evidence type="ECO:0000256" key="2">
    <source>
        <dbReference type="ARBA" id="ARBA00022771"/>
    </source>
</evidence>